<dbReference type="InterPro" id="IPR001478">
    <property type="entry name" value="PDZ"/>
</dbReference>
<comment type="caution">
    <text evidence="3">The sequence shown here is derived from an EMBL/GenBank/DDBJ whole genome shotgun (WGS) entry which is preliminary data.</text>
</comment>
<gene>
    <name evidence="3" type="ORF">PCOR1329_LOCUS20311</name>
</gene>
<dbReference type="SUPFAM" id="SSF50156">
    <property type="entry name" value="PDZ domain-like"/>
    <property type="match status" value="1"/>
</dbReference>
<proteinExistence type="predicted"/>
<feature type="non-terminal residue" evidence="3">
    <location>
        <position position="168"/>
    </location>
</feature>
<protein>
    <recommendedName>
        <fullName evidence="2">PDZ domain-containing protein</fullName>
    </recommendedName>
</protein>
<reference evidence="3" key="1">
    <citation type="submission" date="2023-10" db="EMBL/GenBank/DDBJ databases">
        <authorList>
            <person name="Chen Y."/>
            <person name="Shah S."/>
            <person name="Dougan E. K."/>
            <person name="Thang M."/>
            <person name="Chan C."/>
        </authorList>
    </citation>
    <scope>NUCLEOTIDE SEQUENCE [LARGE SCALE GENOMIC DNA]</scope>
</reference>
<dbReference type="Proteomes" id="UP001189429">
    <property type="component" value="Unassembled WGS sequence"/>
</dbReference>
<dbReference type="SMART" id="SM00228">
    <property type="entry name" value="PDZ"/>
    <property type="match status" value="1"/>
</dbReference>
<organism evidence="3 4">
    <name type="scientific">Prorocentrum cordatum</name>
    <dbReference type="NCBI Taxonomy" id="2364126"/>
    <lineage>
        <taxon>Eukaryota</taxon>
        <taxon>Sar</taxon>
        <taxon>Alveolata</taxon>
        <taxon>Dinophyceae</taxon>
        <taxon>Prorocentrales</taxon>
        <taxon>Prorocentraceae</taxon>
        <taxon>Prorocentrum</taxon>
    </lineage>
</organism>
<dbReference type="EMBL" id="CAUYUJ010006572">
    <property type="protein sequence ID" value="CAK0817850.1"/>
    <property type="molecule type" value="Genomic_DNA"/>
</dbReference>
<feature type="region of interest" description="Disordered" evidence="1">
    <location>
        <begin position="1"/>
        <end position="20"/>
    </location>
</feature>
<dbReference type="PROSITE" id="PS50106">
    <property type="entry name" value="PDZ"/>
    <property type="match status" value="1"/>
</dbReference>
<feature type="non-terminal residue" evidence="3">
    <location>
        <position position="1"/>
    </location>
</feature>
<evidence type="ECO:0000313" key="3">
    <source>
        <dbReference type="EMBL" id="CAK0817850.1"/>
    </source>
</evidence>
<sequence>VSAPRAPPRGRRACPPPPPSAPLRWAMDAWLKAAVDRAATVADAAGKLGEEAQKRAAAAADLLEVPGLALSEGERELTFERGRLGFDLEGVHVCSVEPGSQADQLGVKVGDRLKAIAGYKVPGPKSEEAEEVARARAVAKKWLKVLLASAVREPAVLGPVVQVEVALP</sequence>
<dbReference type="InterPro" id="IPR036034">
    <property type="entry name" value="PDZ_sf"/>
</dbReference>
<evidence type="ECO:0000256" key="1">
    <source>
        <dbReference type="SAM" id="MobiDB-lite"/>
    </source>
</evidence>
<keyword evidence="4" id="KW-1185">Reference proteome</keyword>
<feature type="domain" description="PDZ" evidence="2">
    <location>
        <begin position="67"/>
        <end position="134"/>
    </location>
</feature>
<name>A0ABN9RFM9_9DINO</name>
<evidence type="ECO:0000259" key="2">
    <source>
        <dbReference type="PROSITE" id="PS50106"/>
    </source>
</evidence>
<accession>A0ABN9RFM9</accession>
<evidence type="ECO:0000313" key="4">
    <source>
        <dbReference type="Proteomes" id="UP001189429"/>
    </source>
</evidence>
<dbReference type="Gene3D" id="2.30.42.10">
    <property type="match status" value="1"/>
</dbReference>